<dbReference type="STRING" id="85681.V4TQQ6"/>
<keyword evidence="1" id="KW-0521">NADP</keyword>
<name>V4TQQ6_CITCL</name>
<sequence length="353" mass="39341">MTNHHHAELNVAYVSFYPPSNVIGEQFHKREPMSGEGKVVCVTGASGFIASWLVKLLLQRSYTVKATVRDPNNHNAEHLLTLDGAEERLHLFKANLLEDGSFDSAVDGCEGVFHTASPVVVSANDPQAEIIDPAVKGTLNVLRSCARVDSIKRVVVTSSIVSTLFTGTPLTPDVIVDEMWFSDLDVCKELKHWYAISKTLAEQAAWKFAEENGIDLVTIHPGLVLGPLLQPNLNLSVEVILKLIQGSPIYPSPYRLVDVRDVAHAHIQALEVPMANGRYMMVGRVTHDNEVVNFLCQNYPAMHLPEKSEDYKYEPTYHVSQERAKSLGINFMPWELSVKDTIESLKEKGFLHF</sequence>
<dbReference type="AlphaFoldDB" id="V4TQQ6"/>
<evidence type="ECO:0000313" key="5">
    <source>
        <dbReference type="EMBL" id="ESR52201.1"/>
    </source>
</evidence>
<dbReference type="SUPFAM" id="SSF51735">
    <property type="entry name" value="NAD(P)-binding Rossmann-fold domains"/>
    <property type="match status" value="1"/>
</dbReference>
<dbReference type="CDD" id="cd08958">
    <property type="entry name" value="FR_SDR_e"/>
    <property type="match status" value="1"/>
</dbReference>
<dbReference type="eggNOG" id="KOG1502">
    <property type="taxonomic scope" value="Eukaryota"/>
</dbReference>
<evidence type="ECO:0000256" key="3">
    <source>
        <dbReference type="ARBA" id="ARBA00023445"/>
    </source>
</evidence>
<reference evidence="5 6" key="1">
    <citation type="submission" date="2013-10" db="EMBL/GenBank/DDBJ databases">
        <authorList>
            <consortium name="International Citrus Genome Consortium"/>
            <person name="Jenkins J."/>
            <person name="Schmutz J."/>
            <person name="Prochnik S."/>
            <person name="Rokhsar D."/>
            <person name="Gmitter F."/>
            <person name="Ollitrault P."/>
            <person name="Machado M."/>
            <person name="Talon M."/>
            <person name="Wincker P."/>
            <person name="Jaillon O."/>
            <person name="Morgante M."/>
        </authorList>
    </citation>
    <scope>NUCLEOTIDE SEQUENCE</scope>
    <source>
        <strain evidence="6">cv. Clemenules</strain>
    </source>
</reference>
<evidence type="ECO:0000256" key="1">
    <source>
        <dbReference type="ARBA" id="ARBA00022857"/>
    </source>
</evidence>
<dbReference type="Proteomes" id="UP000030687">
    <property type="component" value="Unassembled WGS sequence"/>
</dbReference>
<dbReference type="Gene3D" id="3.40.50.720">
    <property type="entry name" value="NAD(P)-binding Rossmann-like Domain"/>
    <property type="match status" value="1"/>
</dbReference>
<organism evidence="5 6">
    <name type="scientific">Citrus clementina</name>
    <name type="common">Clementine</name>
    <name type="synonym">Citrus deliciosa x Citrus sinensis</name>
    <dbReference type="NCBI Taxonomy" id="85681"/>
    <lineage>
        <taxon>Eukaryota</taxon>
        <taxon>Viridiplantae</taxon>
        <taxon>Streptophyta</taxon>
        <taxon>Embryophyta</taxon>
        <taxon>Tracheophyta</taxon>
        <taxon>Spermatophyta</taxon>
        <taxon>Magnoliopsida</taxon>
        <taxon>eudicotyledons</taxon>
        <taxon>Gunneridae</taxon>
        <taxon>Pentapetalae</taxon>
        <taxon>rosids</taxon>
        <taxon>malvids</taxon>
        <taxon>Sapindales</taxon>
        <taxon>Rutaceae</taxon>
        <taxon>Aurantioideae</taxon>
        <taxon>Citrus</taxon>
    </lineage>
</organism>
<evidence type="ECO:0000256" key="2">
    <source>
        <dbReference type="ARBA" id="ARBA00023002"/>
    </source>
</evidence>
<evidence type="ECO:0000313" key="6">
    <source>
        <dbReference type="Proteomes" id="UP000030687"/>
    </source>
</evidence>
<proteinExistence type="inferred from homology"/>
<comment type="similarity">
    <text evidence="3">Belongs to the NAD(P)-dependent epimerase/dehydratase family. Dihydroflavonol-4-reductase subfamily.</text>
</comment>
<gene>
    <name evidence="5" type="ORF">CICLE_v10031947mg</name>
</gene>
<dbReference type="InterPro" id="IPR001509">
    <property type="entry name" value="Epimerase_deHydtase"/>
</dbReference>
<keyword evidence="6" id="KW-1185">Reference proteome</keyword>
<dbReference type="FunFam" id="3.40.50.720:FF:000085">
    <property type="entry name" value="Dihydroflavonol reductase"/>
    <property type="match status" value="1"/>
</dbReference>
<accession>V4TQQ6</accession>
<dbReference type="InterPro" id="IPR050425">
    <property type="entry name" value="NAD(P)_dehydrat-like"/>
</dbReference>
<dbReference type="Gramene" id="ESR52201">
    <property type="protein sequence ID" value="ESR52201"/>
    <property type="gene ID" value="CICLE_v10031947mg"/>
</dbReference>
<dbReference type="InParanoid" id="V4TQQ6"/>
<dbReference type="KEGG" id="cic:CICLE_v10031947mg"/>
<dbReference type="GO" id="GO:0016616">
    <property type="term" value="F:oxidoreductase activity, acting on the CH-OH group of donors, NAD or NADP as acceptor"/>
    <property type="evidence" value="ECO:0007669"/>
    <property type="project" value="TreeGrafter"/>
</dbReference>
<dbReference type="PANTHER" id="PTHR10366">
    <property type="entry name" value="NAD DEPENDENT EPIMERASE/DEHYDRATASE"/>
    <property type="match status" value="1"/>
</dbReference>
<evidence type="ECO:0000259" key="4">
    <source>
        <dbReference type="Pfam" id="PF01370"/>
    </source>
</evidence>
<dbReference type="PANTHER" id="PTHR10366:SF575">
    <property type="entry name" value="NAD-DEPENDENT EPIMERASE_DEHYDRATASE DOMAIN-CONTAINING PROTEIN"/>
    <property type="match status" value="1"/>
</dbReference>
<dbReference type="InterPro" id="IPR036291">
    <property type="entry name" value="NAD(P)-bd_dom_sf"/>
</dbReference>
<dbReference type="OMA" id="KRFFITE"/>
<feature type="domain" description="NAD-dependent epimerase/dehydratase" evidence="4">
    <location>
        <begin position="40"/>
        <end position="275"/>
    </location>
</feature>
<dbReference type="EMBL" id="KI536726">
    <property type="protein sequence ID" value="ESR52201.1"/>
    <property type="molecule type" value="Genomic_DNA"/>
</dbReference>
<dbReference type="Pfam" id="PF01370">
    <property type="entry name" value="Epimerase"/>
    <property type="match status" value="1"/>
</dbReference>
<keyword evidence="2" id="KW-0560">Oxidoreductase</keyword>
<protein>
    <recommendedName>
        <fullName evidence="4">NAD-dependent epimerase/dehydratase domain-containing protein</fullName>
    </recommendedName>
</protein>